<keyword evidence="3" id="KW-1185">Reference proteome</keyword>
<gene>
    <name evidence="2" type="ORF">G6F50_010744</name>
</gene>
<name>A0A9P6YUN6_9FUNG</name>
<evidence type="ECO:0000313" key="2">
    <source>
        <dbReference type="EMBL" id="KAG1564726.1"/>
    </source>
</evidence>
<keyword evidence="1" id="KW-0812">Transmembrane</keyword>
<dbReference type="EMBL" id="JAANIU010002461">
    <property type="protein sequence ID" value="KAG1564726.1"/>
    <property type="molecule type" value="Genomic_DNA"/>
</dbReference>
<evidence type="ECO:0000313" key="3">
    <source>
        <dbReference type="Proteomes" id="UP000740926"/>
    </source>
</evidence>
<dbReference type="AlphaFoldDB" id="A0A9P6YUN6"/>
<keyword evidence="1" id="KW-0472">Membrane</keyword>
<feature type="transmembrane region" description="Helical" evidence="1">
    <location>
        <begin position="6"/>
        <end position="26"/>
    </location>
</feature>
<evidence type="ECO:0000256" key="1">
    <source>
        <dbReference type="SAM" id="Phobius"/>
    </source>
</evidence>
<comment type="caution">
    <text evidence="2">The sequence shown here is derived from an EMBL/GenBank/DDBJ whole genome shotgun (WGS) entry which is preliminary data.</text>
</comment>
<keyword evidence="1" id="KW-1133">Transmembrane helix</keyword>
<accession>A0A9P6YUN6</accession>
<organism evidence="2 3">
    <name type="scientific">Rhizopus delemar</name>
    <dbReference type="NCBI Taxonomy" id="936053"/>
    <lineage>
        <taxon>Eukaryota</taxon>
        <taxon>Fungi</taxon>
        <taxon>Fungi incertae sedis</taxon>
        <taxon>Mucoromycota</taxon>
        <taxon>Mucoromycotina</taxon>
        <taxon>Mucoromycetes</taxon>
        <taxon>Mucorales</taxon>
        <taxon>Mucorineae</taxon>
        <taxon>Rhizopodaceae</taxon>
        <taxon>Rhizopus</taxon>
    </lineage>
</organism>
<protein>
    <submittedName>
        <fullName evidence="2">Uncharacterized protein</fullName>
    </submittedName>
</protein>
<reference evidence="2 3" key="1">
    <citation type="journal article" date="2020" name="Microb. Genom.">
        <title>Genetic diversity of clinical and environmental Mucorales isolates obtained from an investigation of mucormycosis cases among solid organ transplant recipients.</title>
        <authorList>
            <person name="Nguyen M.H."/>
            <person name="Kaul D."/>
            <person name="Muto C."/>
            <person name="Cheng S.J."/>
            <person name="Richter R.A."/>
            <person name="Bruno V.M."/>
            <person name="Liu G."/>
            <person name="Beyhan S."/>
            <person name="Sundermann A.J."/>
            <person name="Mounaud S."/>
            <person name="Pasculle A.W."/>
            <person name="Nierman W.C."/>
            <person name="Driscoll E."/>
            <person name="Cumbie R."/>
            <person name="Clancy C.J."/>
            <person name="Dupont C.L."/>
        </authorList>
    </citation>
    <scope>NUCLEOTIDE SEQUENCE [LARGE SCALE GENOMIC DNA]</scope>
    <source>
        <strain evidence="2 3">GL24</strain>
    </source>
</reference>
<sequence length="338" mass="39710">MPFTHPLKSVCVMITTLVTLIFLLLWNREQKVELKKRIRWPKEISFRKSLYTTHSAPTPVSAIIRRVDTSDSIFEIVHQLVKYPYIKEIYIDNQVQSMPLSQQNFSVSVHLLDANQTRFEACQQTLCYFQDDLWLNPYMDTLYTLACRYPQQWVANTRLADYIDYMTWRFKQGELSTGYADLRYGAFVSKDQIERFLANDALDHTSDVHFSIGSNQLPYIIANPLDEEEERQDVRQDVYDALALVVKGQVEKKEEIVMDVKSSCANDQCLFMTNMDMMPPPLLLDNISNYETEFKQRYHLPAKSTVIYYSYHQAVDQDTETCWYSYQCKFKITTDTID</sequence>
<proteinExistence type="predicted"/>
<dbReference type="Proteomes" id="UP000740926">
    <property type="component" value="Unassembled WGS sequence"/>
</dbReference>